<dbReference type="Proteomes" id="UP000766595">
    <property type="component" value="Unassembled WGS sequence"/>
</dbReference>
<name>A0A947GBW8_9HYPH</name>
<dbReference type="InterPro" id="IPR053745">
    <property type="entry name" value="Viral_Tail_Comp_sf"/>
</dbReference>
<evidence type="ECO:0000313" key="1">
    <source>
        <dbReference type="EMBL" id="MBT9289127.1"/>
    </source>
</evidence>
<dbReference type="AlphaFoldDB" id="A0A947GBW8"/>
<dbReference type="RefSeq" id="WP_261967773.1">
    <property type="nucleotide sequence ID" value="NZ_JAHHZF010000003.1"/>
</dbReference>
<protein>
    <submittedName>
        <fullName evidence="1">DUF3168 domain-containing protein</fullName>
    </submittedName>
</protein>
<evidence type="ECO:0000313" key="2">
    <source>
        <dbReference type="Proteomes" id="UP000766595"/>
    </source>
</evidence>
<proteinExistence type="predicted"/>
<sequence>MSHDAGSKLLAALRGRLSADAALQTLLGAPGRIHDGPPRDAALPYLAIDTIAGRPIGGVELDLVEHEIVVSAWSRAGGKREALALADRVDLTLAETPPAPEGHRLVSLRLARRDARLARDRVTAIATLTFRAVTEAL</sequence>
<dbReference type="Pfam" id="PF11367">
    <property type="entry name" value="Tail_completion_gp17"/>
    <property type="match status" value="1"/>
</dbReference>
<dbReference type="Gene3D" id="3.30.2000.30">
    <property type="match status" value="1"/>
</dbReference>
<accession>A0A947GBW8</accession>
<organism evidence="1 2">
    <name type="scientific">Prosthecodimorpha staleyi</name>
    <dbReference type="NCBI Taxonomy" id="2840188"/>
    <lineage>
        <taxon>Bacteria</taxon>
        <taxon>Pseudomonadati</taxon>
        <taxon>Pseudomonadota</taxon>
        <taxon>Alphaproteobacteria</taxon>
        <taxon>Hyphomicrobiales</taxon>
        <taxon>Ancalomicrobiaceae</taxon>
        <taxon>Prosthecodimorpha</taxon>
    </lineage>
</organism>
<gene>
    <name evidence="1" type="ORF">KL771_06675</name>
</gene>
<comment type="caution">
    <text evidence="1">The sequence shown here is derived from an EMBL/GenBank/DDBJ whole genome shotgun (WGS) entry which is preliminary data.</text>
</comment>
<dbReference type="InterPro" id="IPR021508">
    <property type="entry name" value="Gp17-like"/>
</dbReference>
<keyword evidence="2" id="KW-1185">Reference proteome</keyword>
<reference evidence="1 2" key="1">
    <citation type="submission" date="2021-06" db="EMBL/GenBank/DDBJ databases">
        <authorList>
            <person name="Grouzdev D.S."/>
            <person name="Koziaeva V."/>
        </authorList>
    </citation>
    <scope>NUCLEOTIDE SEQUENCE [LARGE SCALE GENOMIC DNA]</scope>
    <source>
        <strain evidence="1 2">22</strain>
    </source>
</reference>
<dbReference type="EMBL" id="JAHHZF010000003">
    <property type="protein sequence ID" value="MBT9289127.1"/>
    <property type="molecule type" value="Genomic_DNA"/>
</dbReference>